<dbReference type="SUPFAM" id="SSF52833">
    <property type="entry name" value="Thioredoxin-like"/>
    <property type="match status" value="1"/>
</dbReference>
<sequence>MNVEIWSDIACPFCFIGKRKFEDGLQQFSHRGDVNVTFKSFQLDPNADTEQTQTNAEMLAGKYGMSMEKANEMTQQVTDQAKEVGLDYNLESSVLTNTKDAHRLSHFAKEEGKMEEMMERLLMAYFTEGKHVGDHETLVTLAEEVGIEGEAVRAMLDSDRYEDIVREEMQEGTDIGVQGVPFFVFNRKYAISGAQPAHAFLEVLEKVQEEESENKINIISQGESCTDESC</sequence>
<dbReference type="InterPro" id="IPR036249">
    <property type="entry name" value="Thioredoxin-like_sf"/>
</dbReference>
<dbReference type="CDD" id="cd03024">
    <property type="entry name" value="DsbA_FrnE"/>
    <property type="match status" value="1"/>
</dbReference>
<dbReference type="InterPro" id="IPR001853">
    <property type="entry name" value="DSBA-like_thioredoxin_dom"/>
</dbReference>
<name>A0A7T6Z9F5_9BACI</name>
<gene>
    <name evidence="2" type="ORF">HUG20_04690</name>
</gene>
<dbReference type="GO" id="GO:0016491">
    <property type="term" value="F:oxidoreductase activity"/>
    <property type="evidence" value="ECO:0007669"/>
    <property type="project" value="InterPro"/>
</dbReference>
<accession>A0A7T6Z9F5</accession>
<keyword evidence="3" id="KW-1185">Reference proteome</keyword>
<dbReference type="Proteomes" id="UP000595349">
    <property type="component" value="Chromosome"/>
</dbReference>
<organism evidence="2 3">
    <name type="scientific">Salicibibacter cibi</name>
    <dbReference type="NCBI Taxonomy" id="2743001"/>
    <lineage>
        <taxon>Bacteria</taxon>
        <taxon>Bacillati</taxon>
        <taxon>Bacillota</taxon>
        <taxon>Bacilli</taxon>
        <taxon>Bacillales</taxon>
        <taxon>Bacillaceae</taxon>
        <taxon>Salicibibacter</taxon>
    </lineage>
</organism>
<dbReference type="EMBL" id="CP054706">
    <property type="protein sequence ID" value="QQK79255.1"/>
    <property type="molecule type" value="Genomic_DNA"/>
</dbReference>
<dbReference type="KEGG" id="scib:HUG20_04690"/>
<dbReference type="PANTHER" id="PTHR13887:SF41">
    <property type="entry name" value="THIOREDOXIN SUPERFAMILY PROTEIN"/>
    <property type="match status" value="1"/>
</dbReference>
<proteinExistence type="predicted"/>
<dbReference type="Gene3D" id="3.40.30.10">
    <property type="entry name" value="Glutaredoxin"/>
    <property type="match status" value="1"/>
</dbReference>
<evidence type="ECO:0000313" key="3">
    <source>
        <dbReference type="Proteomes" id="UP000595349"/>
    </source>
</evidence>
<protein>
    <submittedName>
        <fullName evidence="2">DsbA family oxidoreductase</fullName>
    </submittedName>
</protein>
<dbReference type="PANTHER" id="PTHR13887">
    <property type="entry name" value="GLUTATHIONE S-TRANSFERASE KAPPA"/>
    <property type="match status" value="1"/>
</dbReference>
<evidence type="ECO:0000313" key="2">
    <source>
        <dbReference type="EMBL" id="QQK79255.1"/>
    </source>
</evidence>
<dbReference type="RefSeq" id="WP_200088602.1">
    <property type="nucleotide sequence ID" value="NZ_CP054706.1"/>
</dbReference>
<reference evidence="2 3" key="1">
    <citation type="submission" date="2020-06" db="EMBL/GenBank/DDBJ databases">
        <title>Genomic analysis of Salicibibacter sp. NKC21-4.</title>
        <authorList>
            <person name="Oh Y.J."/>
        </authorList>
    </citation>
    <scope>NUCLEOTIDE SEQUENCE [LARGE SCALE GENOMIC DNA]</scope>
    <source>
        <strain evidence="2 3">NKC21-4</strain>
    </source>
</reference>
<evidence type="ECO:0000259" key="1">
    <source>
        <dbReference type="Pfam" id="PF01323"/>
    </source>
</evidence>
<feature type="domain" description="DSBA-like thioredoxin" evidence="1">
    <location>
        <begin position="3"/>
        <end position="204"/>
    </location>
</feature>
<dbReference type="AlphaFoldDB" id="A0A7T6Z9F5"/>
<dbReference type="Pfam" id="PF01323">
    <property type="entry name" value="DSBA"/>
    <property type="match status" value="1"/>
</dbReference>